<evidence type="ECO:0000313" key="2">
    <source>
        <dbReference type="EMBL" id="SEO47933.1"/>
    </source>
</evidence>
<reference evidence="2 3" key="1">
    <citation type="submission" date="2016-10" db="EMBL/GenBank/DDBJ databases">
        <authorList>
            <person name="de Groot N.N."/>
        </authorList>
    </citation>
    <scope>NUCLEOTIDE SEQUENCE [LARGE SCALE GENOMIC DNA]</scope>
    <source>
        <strain evidence="2 3">CGMCC 1.6291</strain>
    </source>
</reference>
<proteinExistence type="predicted"/>
<dbReference type="EMBL" id="FOEG01000001">
    <property type="protein sequence ID" value="SEO47933.1"/>
    <property type="molecule type" value="Genomic_DNA"/>
</dbReference>
<feature type="compositionally biased region" description="Basic and acidic residues" evidence="1">
    <location>
        <begin position="1"/>
        <end position="10"/>
    </location>
</feature>
<evidence type="ECO:0000313" key="3">
    <source>
        <dbReference type="Proteomes" id="UP000199657"/>
    </source>
</evidence>
<protein>
    <submittedName>
        <fullName evidence="2">Uncharacterized protein</fullName>
    </submittedName>
</protein>
<dbReference type="RefSeq" id="WP_216110655.1">
    <property type="nucleotide sequence ID" value="NZ_FOEG01000001.1"/>
</dbReference>
<organism evidence="2 3">
    <name type="scientific">Aquisalimonas asiatica</name>
    <dbReference type="NCBI Taxonomy" id="406100"/>
    <lineage>
        <taxon>Bacteria</taxon>
        <taxon>Pseudomonadati</taxon>
        <taxon>Pseudomonadota</taxon>
        <taxon>Gammaproteobacteria</taxon>
        <taxon>Chromatiales</taxon>
        <taxon>Ectothiorhodospiraceae</taxon>
        <taxon>Aquisalimonas</taxon>
    </lineage>
</organism>
<dbReference type="Proteomes" id="UP000199657">
    <property type="component" value="Unassembled WGS sequence"/>
</dbReference>
<sequence>MKRNPMDRSGDAAGWGGGTSPLTPEAILDERRLYGETGGESSVCAREGFVPAFRDDETGTVYRARFRDGRPAPMHLLDGLPDAVVLTRDAQGRVLAVKPSLTSGFLLCGCFYSRAEAAAVVVT</sequence>
<feature type="region of interest" description="Disordered" evidence="1">
    <location>
        <begin position="1"/>
        <end position="23"/>
    </location>
</feature>
<name>A0A1H8Q2E4_9GAMM</name>
<dbReference type="AlphaFoldDB" id="A0A1H8Q2E4"/>
<evidence type="ECO:0000256" key="1">
    <source>
        <dbReference type="SAM" id="MobiDB-lite"/>
    </source>
</evidence>
<gene>
    <name evidence="2" type="ORF">SAMN04488052_101284</name>
</gene>
<keyword evidence="3" id="KW-1185">Reference proteome</keyword>
<accession>A0A1H8Q2E4</accession>